<dbReference type="InterPro" id="IPR023404">
    <property type="entry name" value="rSAM_horseshoe"/>
</dbReference>
<feature type="domain" description="Radical SAM core" evidence="6">
    <location>
        <begin position="189"/>
        <end position="410"/>
    </location>
</feature>
<dbReference type="PROSITE" id="PS51918">
    <property type="entry name" value="RADICAL_SAM"/>
    <property type="match status" value="1"/>
</dbReference>
<dbReference type="Gene3D" id="3.80.30.20">
    <property type="entry name" value="tm_1862 like domain"/>
    <property type="match status" value="1"/>
</dbReference>
<gene>
    <name evidence="7" type="ORF">S12H4_14807</name>
</gene>
<accession>X1RUC3</accession>
<dbReference type="GO" id="GO:0051536">
    <property type="term" value="F:iron-sulfur cluster binding"/>
    <property type="evidence" value="ECO:0007669"/>
    <property type="project" value="UniProtKB-KW"/>
</dbReference>
<keyword evidence="2" id="KW-0949">S-adenosyl-L-methionine</keyword>
<dbReference type="SFLD" id="SFLDS00029">
    <property type="entry name" value="Radical_SAM"/>
    <property type="match status" value="1"/>
</dbReference>
<dbReference type="SMART" id="SM00729">
    <property type="entry name" value="Elp3"/>
    <property type="match status" value="1"/>
</dbReference>
<dbReference type="GO" id="GO:0031419">
    <property type="term" value="F:cobalamin binding"/>
    <property type="evidence" value="ECO:0007669"/>
    <property type="project" value="InterPro"/>
</dbReference>
<dbReference type="Gene3D" id="3.40.50.280">
    <property type="entry name" value="Cobalamin-binding domain"/>
    <property type="match status" value="1"/>
</dbReference>
<dbReference type="SFLD" id="SFLDG01082">
    <property type="entry name" value="B12-binding_domain_containing"/>
    <property type="match status" value="1"/>
</dbReference>
<keyword evidence="3" id="KW-0479">Metal-binding</keyword>
<protein>
    <recommendedName>
        <fullName evidence="6">Radical SAM core domain-containing protein</fullName>
    </recommendedName>
</protein>
<dbReference type="InterPro" id="IPR007197">
    <property type="entry name" value="rSAM"/>
</dbReference>
<dbReference type="PANTHER" id="PTHR43409:SF15">
    <property type="entry name" value="PUTATIVE-RELATED"/>
    <property type="match status" value="1"/>
</dbReference>
<dbReference type="GO" id="GO:0003824">
    <property type="term" value="F:catalytic activity"/>
    <property type="evidence" value="ECO:0007669"/>
    <property type="project" value="InterPro"/>
</dbReference>
<dbReference type="InterPro" id="IPR051198">
    <property type="entry name" value="BchE-like"/>
</dbReference>
<comment type="caution">
    <text evidence="7">The sequence shown here is derived from an EMBL/GenBank/DDBJ whole genome shotgun (WGS) entry which is preliminary data.</text>
</comment>
<evidence type="ECO:0000313" key="7">
    <source>
        <dbReference type="EMBL" id="GAI84367.1"/>
    </source>
</evidence>
<dbReference type="AlphaFoldDB" id="X1RUC3"/>
<dbReference type="InterPro" id="IPR036724">
    <property type="entry name" value="Cobalamin-bd_sf"/>
</dbReference>
<sequence length="410" mass="46767">MTPKILLVNPPIYDFAAYDFWLKPYGLLSVAGYLRGKADFALLDYLDRLHPFVAAQQELQSDQWGRGRFYCEQIQSPQCLEEIPRHFRRFGLPRNIFRDFLAKAEPPDYVLVQTMMTYWYQGLEEVIQDIRQTHPKTKIILGGNYVTLCPNHAETLDADFLVRGTNLEPLWEYLGITPDLMQPALWEAYDKLAVGVLKLTDGCPFKCTYCSVPKVYSKFSARPLQRSLAEIQLLSHLRVQNIAFYDDALLYKAEEVLIPFLNEVIKQDIHVNLHSPNALNARFITKDLAPLMVQAGFKTFYLGFESTSPQWQKRTGSKVFSDELTRAVKHLTAAGAAPTNITAYQILGHPFSDIQQLEESMHFVNSLGIRGMLADFSPIPGTPDADQCKKWVDMTNPLMHNKTAFPIILL</sequence>
<proteinExistence type="predicted"/>
<keyword evidence="5" id="KW-0411">Iron-sulfur</keyword>
<evidence type="ECO:0000256" key="5">
    <source>
        <dbReference type="ARBA" id="ARBA00023014"/>
    </source>
</evidence>
<dbReference type="InterPro" id="IPR058240">
    <property type="entry name" value="rSAM_sf"/>
</dbReference>
<evidence type="ECO:0000256" key="3">
    <source>
        <dbReference type="ARBA" id="ARBA00022723"/>
    </source>
</evidence>
<evidence type="ECO:0000259" key="6">
    <source>
        <dbReference type="PROSITE" id="PS51918"/>
    </source>
</evidence>
<reference evidence="7" key="1">
    <citation type="journal article" date="2014" name="Front. Microbiol.">
        <title>High frequency of phylogenetically diverse reductive dehalogenase-homologous genes in deep subseafloor sedimentary metagenomes.</title>
        <authorList>
            <person name="Kawai M."/>
            <person name="Futagami T."/>
            <person name="Toyoda A."/>
            <person name="Takaki Y."/>
            <person name="Nishi S."/>
            <person name="Hori S."/>
            <person name="Arai W."/>
            <person name="Tsubouchi T."/>
            <person name="Morono Y."/>
            <person name="Uchiyama I."/>
            <person name="Ito T."/>
            <person name="Fujiyama A."/>
            <person name="Inagaki F."/>
            <person name="Takami H."/>
        </authorList>
    </citation>
    <scope>NUCLEOTIDE SEQUENCE</scope>
    <source>
        <strain evidence="7">Expedition CK06-06</strain>
    </source>
</reference>
<dbReference type="SUPFAM" id="SSF102114">
    <property type="entry name" value="Radical SAM enzymes"/>
    <property type="match status" value="1"/>
</dbReference>
<dbReference type="CDD" id="cd01335">
    <property type="entry name" value="Radical_SAM"/>
    <property type="match status" value="1"/>
</dbReference>
<dbReference type="SUPFAM" id="SSF52242">
    <property type="entry name" value="Cobalamin (vitamin B12)-binding domain"/>
    <property type="match status" value="1"/>
</dbReference>
<organism evidence="7">
    <name type="scientific">marine sediment metagenome</name>
    <dbReference type="NCBI Taxonomy" id="412755"/>
    <lineage>
        <taxon>unclassified sequences</taxon>
        <taxon>metagenomes</taxon>
        <taxon>ecological metagenomes</taxon>
    </lineage>
</organism>
<dbReference type="GO" id="GO:0046872">
    <property type="term" value="F:metal ion binding"/>
    <property type="evidence" value="ECO:0007669"/>
    <property type="project" value="UniProtKB-KW"/>
</dbReference>
<keyword evidence="4" id="KW-0408">Iron</keyword>
<feature type="non-terminal residue" evidence="7">
    <location>
        <position position="410"/>
    </location>
</feature>
<dbReference type="EMBL" id="BARW01007073">
    <property type="protein sequence ID" value="GAI84367.1"/>
    <property type="molecule type" value="Genomic_DNA"/>
</dbReference>
<name>X1RUC3_9ZZZZ</name>
<dbReference type="Pfam" id="PF04055">
    <property type="entry name" value="Radical_SAM"/>
    <property type="match status" value="1"/>
</dbReference>
<evidence type="ECO:0000256" key="1">
    <source>
        <dbReference type="ARBA" id="ARBA00001966"/>
    </source>
</evidence>
<evidence type="ECO:0000256" key="2">
    <source>
        <dbReference type="ARBA" id="ARBA00022691"/>
    </source>
</evidence>
<dbReference type="InterPro" id="IPR006638">
    <property type="entry name" value="Elp3/MiaA/NifB-like_rSAM"/>
</dbReference>
<evidence type="ECO:0000256" key="4">
    <source>
        <dbReference type="ARBA" id="ARBA00023004"/>
    </source>
</evidence>
<comment type="cofactor">
    <cofactor evidence="1">
        <name>[4Fe-4S] cluster</name>
        <dbReference type="ChEBI" id="CHEBI:49883"/>
    </cofactor>
</comment>
<dbReference type="GO" id="GO:0005829">
    <property type="term" value="C:cytosol"/>
    <property type="evidence" value="ECO:0007669"/>
    <property type="project" value="TreeGrafter"/>
</dbReference>
<dbReference type="PANTHER" id="PTHR43409">
    <property type="entry name" value="ANAEROBIC MAGNESIUM-PROTOPORPHYRIN IX MONOMETHYL ESTER CYCLASE-RELATED"/>
    <property type="match status" value="1"/>
</dbReference>